<keyword evidence="3" id="KW-1185">Reference proteome</keyword>
<keyword evidence="1" id="KW-0812">Transmembrane</keyword>
<evidence type="ECO:0000313" key="3">
    <source>
        <dbReference type="Proteomes" id="UP000654075"/>
    </source>
</evidence>
<protein>
    <submittedName>
        <fullName evidence="2">Uncharacterized protein</fullName>
    </submittedName>
</protein>
<evidence type="ECO:0000256" key="1">
    <source>
        <dbReference type="SAM" id="Phobius"/>
    </source>
</evidence>
<dbReference type="EMBL" id="CAJNNV010003145">
    <property type="protein sequence ID" value="CAE8588454.1"/>
    <property type="molecule type" value="Genomic_DNA"/>
</dbReference>
<dbReference type="InterPro" id="IPR012349">
    <property type="entry name" value="Split_barrel_FMN-bd"/>
</dbReference>
<dbReference type="Proteomes" id="UP000654075">
    <property type="component" value="Unassembled WGS sequence"/>
</dbReference>
<evidence type="ECO:0000313" key="2">
    <source>
        <dbReference type="EMBL" id="CAE8588454.1"/>
    </source>
</evidence>
<proteinExistence type="predicted"/>
<accession>A0A813DQH2</accession>
<dbReference type="OMA" id="WMSEDYL"/>
<keyword evidence="1" id="KW-0472">Membrane</keyword>
<gene>
    <name evidence="2" type="ORF">PGLA1383_LOCUS7255</name>
</gene>
<keyword evidence="1" id="KW-1133">Transmembrane helix</keyword>
<organism evidence="2 3">
    <name type="scientific">Polarella glacialis</name>
    <name type="common">Dinoflagellate</name>
    <dbReference type="NCBI Taxonomy" id="89957"/>
    <lineage>
        <taxon>Eukaryota</taxon>
        <taxon>Sar</taxon>
        <taxon>Alveolata</taxon>
        <taxon>Dinophyceae</taxon>
        <taxon>Suessiales</taxon>
        <taxon>Suessiaceae</taxon>
        <taxon>Polarella</taxon>
    </lineage>
</organism>
<sequence>MLRCGSLATSAVARSGRGSALRVHRAEAEVWRCYLSGELRQLRALSSRSFSSQVQTRGPASGDGVSPWGGASGTSLAELSDRAGFLPRPEVFDERLKPGFRGGRALLIFFLCNAVPFSALLYYLREQRSARSQLSLLALPSSPDDAAAEALRVMRTSAVCFLLQDAEAVGTSFGGALRVDPHPAEIKAYVPPTEPLALIPQLERNVITDLFEAPVIGGLGFVHFAVSRRSAEGAAVAAGRRRAGLLYMSHTRGAYCTVSGQLSVLADPESKRRYWKGNWSAAFPPPMPSASGPPSAAPGAVLEEIPPWMSEDYLLLRLAVDEASVQSVVDGPQRWDTRRVKRNNVAADAEGCKWKFVAPGAF</sequence>
<name>A0A813DQH2_POLGL</name>
<feature type="transmembrane region" description="Helical" evidence="1">
    <location>
        <begin position="105"/>
        <end position="124"/>
    </location>
</feature>
<reference evidence="2" key="1">
    <citation type="submission" date="2021-02" db="EMBL/GenBank/DDBJ databases">
        <authorList>
            <person name="Dougan E. K."/>
            <person name="Rhodes N."/>
            <person name="Thang M."/>
            <person name="Chan C."/>
        </authorList>
    </citation>
    <scope>NUCLEOTIDE SEQUENCE</scope>
</reference>
<dbReference type="AlphaFoldDB" id="A0A813DQH2"/>
<dbReference type="Gene3D" id="2.30.110.10">
    <property type="entry name" value="Electron Transport, Fmn-binding Protein, Chain A"/>
    <property type="match status" value="1"/>
</dbReference>
<comment type="caution">
    <text evidence="2">The sequence shown here is derived from an EMBL/GenBank/DDBJ whole genome shotgun (WGS) entry which is preliminary data.</text>
</comment>